<evidence type="ECO:0000256" key="7">
    <source>
        <dbReference type="ARBA" id="ARBA00083243"/>
    </source>
</evidence>
<sequence length="306" mass="34248">MDLRQMSTFVAVAEELHFGRASIRLNLAQPAVTAQVQAIEKELGVPLLIRSTRRVQLTPAGSVFYERCVRLLRDVDESCAVVQAIAGKAATKITIGTIHPATFGLLPDFLARIGRRYPNIRIHIRNGTTESIVRDIERGQVNIGFVRPLENNGALRWQAITEERYLLAVSKDNPLSEVPSITLDDLRRQKIISFSRSNLSYTERYFLDVFREHALSDRIAYTCDDTLSLIALVSAGVGVGFVPEWAANLPNRNFQLKQVEEIDLRIGLGLAWSSQDPTANRDDVIDIGRQLATQIAKAAVRKHHRN</sequence>
<evidence type="ECO:0000259" key="8">
    <source>
        <dbReference type="PROSITE" id="PS50931"/>
    </source>
</evidence>
<dbReference type="InterPro" id="IPR000847">
    <property type="entry name" value="LysR_HTH_N"/>
</dbReference>
<comment type="caution">
    <text evidence="9">The sequence shown here is derived from an EMBL/GenBank/DDBJ whole genome shotgun (WGS) entry which is preliminary data.</text>
</comment>
<name>A0A1S7U8C2_9HYPH</name>
<gene>
    <name evidence="9" type="ORF">AGR7A_pAt20093</name>
</gene>
<comment type="similarity">
    <text evidence="1">Belongs to the LysR transcriptional regulatory family.</text>
</comment>
<dbReference type="PANTHER" id="PTHR30346">
    <property type="entry name" value="TRANSCRIPTIONAL DUAL REGULATOR HCAR-RELATED"/>
    <property type="match status" value="1"/>
</dbReference>
<dbReference type="EMBL" id="FCNP01000049">
    <property type="protein sequence ID" value="CVI63097.1"/>
    <property type="molecule type" value="Genomic_DNA"/>
</dbReference>
<evidence type="ECO:0000256" key="2">
    <source>
        <dbReference type="ARBA" id="ARBA00023015"/>
    </source>
</evidence>
<dbReference type="Proteomes" id="UP000192140">
    <property type="component" value="Unassembled WGS sequence"/>
</dbReference>
<dbReference type="GO" id="GO:0032993">
    <property type="term" value="C:protein-DNA complex"/>
    <property type="evidence" value="ECO:0007669"/>
    <property type="project" value="TreeGrafter"/>
</dbReference>
<dbReference type="InterPro" id="IPR005119">
    <property type="entry name" value="LysR_subst-bd"/>
</dbReference>
<reference evidence="9" key="1">
    <citation type="submission" date="2016-01" db="EMBL/GenBank/DDBJ databases">
        <authorList>
            <person name="Regsiter A."/>
            <person name="william w."/>
        </authorList>
    </citation>
    <scope>NUCLEOTIDE SEQUENCE</scope>
    <source>
        <strain evidence="9">NCPPB 1641</strain>
    </source>
</reference>
<protein>
    <recommendedName>
        <fullName evidence="6">HTH-type transcriptional regulator TtuA</fullName>
    </recommendedName>
    <alternativeName>
        <fullName evidence="7">Tartrate utilization transcriptional regulator</fullName>
    </alternativeName>
</protein>
<dbReference type="PANTHER" id="PTHR30346:SF0">
    <property type="entry name" value="HCA OPERON TRANSCRIPTIONAL ACTIVATOR HCAR"/>
    <property type="match status" value="1"/>
</dbReference>
<feature type="domain" description="HTH lysR-type" evidence="8">
    <location>
        <begin position="1"/>
        <end position="58"/>
    </location>
</feature>
<evidence type="ECO:0000313" key="10">
    <source>
        <dbReference type="Proteomes" id="UP000192140"/>
    </source>
</evidence>
<evidence type="ECO:0000313" key="9">
    <source>
        <dbReference type="EMBL" id="CVI63097.1"/>
    </source>
</evidence>
<accession>A0A1S7U8C2</accession>
<proteinExistence type="inferred from homology"/>
<dbReference type="SUPFAM" id="SSF53850">
    <property type="entry name" value="Periplasmic binding protein-like II"/>
    <property type="match status" value="1"/>
</dbReference>
<dbReference type="InterPro" id="IPR036390">
    <property type="entry name" value="WH_DNA-bd_sf"/>
</dbReference>
<dbReference type="Gene3D" id="1.10.10.10">
    <property type="entry name" value="Winged helix-like DNA-binding domain superfamily/Winged helix DNA-binding domain"/>
    <property type="match status" value="1"/>
</dbReference>
<comment type="function">
    <text evidence="5">Transcriptional regulator of the ttuABCDE tartrate utilization operon.</text>
</comment>
<dbReference type="Pfam" id="PF00126">
    <property type="entry name" value="HTH_1"/>
    <property type="match status" value="1"/>
</dbReference>
<dbReference type="GO" id="GO:0003700">
    <property type="term" value="F:DNA-binding transcription factor activity"/>
    <property type="evidence" value="ECO:0007669"/>
    <property type="project" value="InterPro"/>
</dbReference>
<organism evidence="9 10">
    <name type="scientific">Agrobacterium deltaense NCPPB 1641</name>
    <dbReference type="NCBI Taxonomy" id="1183425"/>
    <lineage>
        <taxon>Bacteria</taxon>
        <taxon>Pseudomonadati</taxon>
        <taxon>Pseudomonadota</taxon>
        <taxon>Alphaproteobacteria</taxon>
        <taxon>Hyphomicrobiales</taxon>
        <taxon>Rhizobiaceae</taxon>
        <taxon>Rhizobium/Agrobacterium group</taxon>
        <taxon>Agrobacterium</taxon>
    </lineage>
</organism>
<dbReference type="SUPFAM" id="SSF46785">
    <property type="entry name" value="Winged helix' DNA-binding domain"/>
    <property type="match status" value="1"/>
</dbReference>
<dbReference type="RefSeq" id="WP_080855070.1">
    <property type="nucleotide sequence ID" value="NZ_LT009777.1"/>
</dbReference>
<evidence type="ECO:0000256" key="6">
    <source>
        <dbReference type="ARBA" id="ARBA00067332"/>
    </source>
</evidence>
<dbReference type="PRINTS" id="PR00039">
    <property type="entry name" value="HTHLYSR"/>
</dbReference>
<evidence type="ECO:0000256" key="4">
    <source>
        <dbReference type="ARBA" id="ARBA00023163"/>
    </source>
</evidence>
<keyword evidence="2" id="KW-0805">Transcription regulation</keyword>
<dbReference type="FunFam" id="1.10.10.10:FF:000001">
    <property type="entry name" value="LysR family transcriptional regulator"/>
    <property type="match status" value="1"/>
</dbReference>
<dbReference type="Pfam" id="PF03466">
    <property type="entry name" value="LysR_substrate"/>
    <property type="match status" value="1"/>
</dbReference>
<dbReference type="PROSITE" id="PS50931">
    <property type="entry name" value="HTH_LYSR"/>
    <property type="match status" value="1"/>
</dbReference>
<dbReference type="Gene3D" id="3.40.190.10">
    <property type="entry name" value="Periplasmic binding protein-like II"/>
    <property type="match status" value="2"/>
</dbReference>
<dbReference type="AlphaFoldDB" id="A0A1S7U8C2"/>
<keyword evidence="4" id="KW-0804">Transcription</keyword>
<keyword evidence="10" id="KW-1185">Reference proteome</keyword>
<dbReference type="GO" id="GO:0003677">
    <property type="term" value="F:DNA binding"/>
    <property type="evidence" value="ECO:0007669"/>
    <property type="project" value="UniProtKB-KW"/>
</dbReference>
<evidence type="ECO:0000256" key="3">
    <source>
        <dbReference type="ARBA" id="ARBA00023125"/>
    </source>
</evidence>
<dbReference type="CDD" id="cd08414">
    <property type="entry name" value="PBP2_LTTR_aromatics_like"/>
    <property type="match status" value="1"/>
</dbReference>
<dbReference type="InterPro" id="IPR036388">
    <property type="entry name" value="WH-like_DNA-bd_sf"/>
</dbReference>
<keyword evidence="3" id="KW-0238">DNA-binding</keyword>
<evidence type="ECO:0000256" key="5">
    <source>
        <dbReference type="ARBA" id="ARBA00054626"/>
    </source>
</evidence>
<evidence type="ECO:0000256" key="1">
    <source>
        <dbReference type="ARBA" id="ARBA00009437"/>
    </source>
</evidence>